<dbReference type="SMART" id="SM00267">
    <property type="entry name" value="GGDEF"/>
    <property type="match status" value="1"/>
</dbReference>
<dbReference type="InterPro" id="IPR029787">
    <property type="entry name" value="Nucleotide_cyclase"/>
</dbReference>
<dbReference type="InterPro" id="IPR052155">
    <property type="entry name" value="Biofilm_reg_signaling"/>
</dbReference>
<dbReference type="Gene3D" id="3.30.70.270">
    <property type="match status" value="1"/>
</dbReference>
<feature type="domain" description="GGDEF" evidence="6">
    <location>
        <begin position="365"/>
        <end position="502"/>
    </location>
</feature>
<feature type="domain" description="EAL" evidence="5">
    <location>
        <begin position="511"/>
        <end position="765"/>
    </location>
</feature>
<dbReference type="Pfam" id="PF00563">
    <property type="entry name" value="EAL"/>
    <property type="match status" value="1"/>
</dbReference>
<evidence type="ECO:0000313" key="7">
    <source>
        <dbReference type="EMBL" id="MDC8773121.1"/>
    </source>
</evidence>
<feature type="domain" description="PAS" evidence="3">
    <location>
        <begin position="74"/>
        <end position="122"/>
    </location>
</feature>
<dbReference type="Proteomes" id="UP001221189">
    <property type="component" value="Unassembled WGS sequence"/>
</dbReference>
<evidence type="ECO:0000259" key="6">
    <source>
        <dbReference type="PROSITE" id="PS50887"/>
    </source>
</evidence>
<dbReference type="Pfam" id="PF13426">
    <property type="entry name" value="PAS_9"/>
    <property type="match status" value="2"/>
</dbReference>
<dbReference type="CDD" id="cd00130">
    <property type="entry name" value="PAS"/>
    <property type="match status" value="2"/>
</dbReference>
<feature type="domain" description="PAC" evidence="4">
    <location>
        <begin position="279"/>
        <end position="333"/>
    </location>
</feature>
<protein>
    <submittedName>
        <fullName evidence="7">EAL domain-containing protein</fullName>
    </submittedName>
</protein>
<evidence type="ECO:0000256" key="2">
    <source>
        <dbReference type="SAM" id="MobiDB-lite"/>
    </source>
</evidence>
<accession>A0ABT5KGV0</accession>
<dbReference type="Gene3D" id="3.30.450.20">
    <property type="entry name" value="PAS domain"/>
    <property type="match status" value="2"/>
</dbReference>
<sequence>MQPAAPSPDPDGDSGHSALRAVAEAAWAATGQQSASPAPQLDSSQLLHELEEYKIDLEMQNEALREAQWELQNSRDQFAELYEFAPSGYLLLGPNEQIEQANLTAVKLLGQERAQLLGRNFVGWVAATQQKAWRQLCLRLSQAGAQPRSEPLEQIELLLRRSDGSEFLAHLECSPRMQPGAAAQAGAGASGFRLLISDVSALRASEARLRLSDAALGAISEGVHITSPEGLLTSVNAGFEAITGYSAAEAIGRKPSFMQGPGSDPVTVKAIRTALRERRQFAGEILNYRKDGQAFWSELTISPLLDEQGMLTHWVGISRDISAAKRDAAEIHRLAFHDSLTQLPNRRLLHMRLEQALAASESSGQYGALFFIDLDKFKELNDSHGHDMGDLLLTQVAHRLREALRHQDTVSRQGGDEFVLLVLELGATQELAAKAAAQIGNSLRELLAPPFDLMGFEYPCKASIGAALFRAPDSVAELLKHADLALYEAKGTGRDRMRFFDPAMQLAQDQRMRLLSELRLATELGQWRLYYQPQVDATRRMIGVEALLRWQHPRLGLLLPDDFIGLAEDSGLILPIGLWVLQTACAQLKQWEADPHSAGLPIAVNVSARQFRQPDFVAQIVALLAASECRPELLKLELTESLVLDDISNTIDTMLALKVLGLQFSMDDFGTGHASLSYLAQLPLDQLKIDKSFVAKLPGLAKDETIARAIITMGLGLNMRVIAEGVETEAQRDFLGTQGCAECQGFLFSRPLPIDALQDYLDKKAQPAATA</sequence>
<keyword evidence="1" id="KW-0175">Coiled coil</keyword>
<dbReference type="PANTHER" id="PTHR44757:SF2">
    <property type="entry name" value="BIOFILM ARCHITECTURE MAINTENANCE PROTEIN MBAA"/>
    <property type="match status" value="1"/>
</dbReference>
<dbReference type="InterPro" id="IPR001633">
    <property type="entry name" value="EAL_dom"/>
</dbReference>
<dbReference type="InterPro" id="IPR035965">
    <property type="entry name" value="PAS-like_dom_sf"/>
</dbReference>
<organism evidence="7 8">
    <name type="scientific">Roseateles albus</name>
    <dbReference type="NCBI Taxonomy" id="2987525"/>
    <lineage>
        <taxon>Bacteria</taxon>
        <taxon>Pseudomonadati</taxon>
        <taxon>Pseudomonadota</taxon>
        <taxon>Betaproteobacteria</taxon>
        <taxon>Burkholderiales</taxon>
        <taxon>Sphaerotilaceae</taxon>
        <taxon>Roseateles</taxon>
    </lineage>
</organism>
<feature type="compositionally biased region" description="Low complexity" evidence="2">
    <location>
        <begin position="15"/>
        <end position="35"/>
    </location>
</feature>
<keyword evidence="8" id="KW-1185">Reference proteome</keyword>
<dbReference type="CDD" id="cd01948">
    <property type="entry name" value="EAL"/>
    <property type="match status" value="1"/>
</dbReference>
<dbReference type="PANTHER" id="PTHR44757">
    <property type="entry name" value="DIGUANYLATE CYCLASE DGCP"/>
    <property type="match status" value="1"/>
</dbReference>
<dbReference type="SUPFAM" id="SSF55073">
    <property type="entry name" value="Nucleotide cyclase"/>
    <property type="match status" value="1"/>
</dbReference>
<dbReference type="SMART" id="SM00086">
    <property type="entry name" value="PAC"/>
    <property type="match status" value="2"/>
</dbReference>
<comment type="caution">
    <text evidence="7">The sequence shown here is derived from an EMBL/GenBank/DDBJ whole genome shotgun (WGS) entry which is preliminary data.</text>
</comment>
<evidence type="ECO:0000313" key="8">
    <source>
        <dbReference type="Proteomes" id="UP001221189"/>
    </source>
</evidence>
<dbReference type="InterPro" id="IPR000014">
    <property type="entry name" value="PAS"/>
</dbReference>
<evidence type="ECO:0000259" key="5">
    <source>
        <dbReference type="PROSITE" id="PS50883"/>
    </source>
</evidence>
<proteinExistence type="predicted"/>
<evidence type="ECO:0000259" key="3">
    <source>
        <dbReference type="PROSITE" id="PS50112"/>
    </source>
</evidence>
<dbReference type="RefSeq" id="WP_273601300.1">
    <property type="nucleotide sequence ID" value="NZ_JAQQXT010000010.1"/>
</dbReference>
<dbReference type="PROSITE" id="PS50112">
    <property type="entry name" value="PAS"/>
    <property type="match status" value="2"/>
</dbReference>
<feature type="region of interest" description="Disordered" evidence="2">
    <location>
        <begin position="1"/>
        <end position="43"/>
    </location>
</feature>
<dbReference type="SMART" id="SM00091">
    <property type="entry name" value="PAS"/>
    <property type="match status" value="2"/>
</dbReference>
<dbReference type="Gene3D" id="3.20.20.450">
    <property type="entry name" value="EAL domain"/>
    <property type="match status" value="1"/>
</dbReference>
<dbReference type="InterPro" id="IPR043128">
    <property type="entry name" value="Rev_trsase/Diguanyl_cyclase"/>
</dbReference>
<dbReference type="InterPro" id="IPR000160">
    <property type="entry name" value="GGDEF_dom"/>
</dbReference>
<dbReference type="NCBIfam" id="TIGR00254">
    <property type="entry name" value="GGDEF"/>
    <property type="match status" value="1"/>
</dbReference>
<dbReference type="InterPro" id="IPR001610">
    <property type="entry name" value="PAC"/>
</dbReference>
<feature type="coiled-coil region" evidence="1">
    <location>
        <begin position="47"/>
        <end position="77"/>
    </location>
</feature>
<dbReference type="InterPro" id="IPR000700">
    <property type="entry name" value="PAS-assoc_C"/>
</dbReference>
<gene>
    <name evidence="7" type="ORF">PRZ03_16155</name>
</gene>
<dbReference type="InterPro" id="IPR035919">
    <property type="entry name" value="EAL_sf"/>
</dbReference>
<dbReference type="SUPFAM" id="SSF141868">
    <property type="entry name" value="EAL domain-like"/>
    <property type="match status" value="1"/>
</dbReference>
<feature type="domain" description="PAS" evidence="3">
    <location>
        <begin position="215"/>
        <end position="278"/>
    </location>
</feature>
<reference evidence="7 8" key="1">
    <citation type="submission" date="2022-10" db="EMBL/GenBank/DDBJ databases">
        <title>Paucibacter sp. hw1 Genome sequencing.</title>
        <authorList>
            <person name="Park S."/>
        </authorList>
    </citation>
    <scope>NUCLEOTIDE SEQUENCE [LARGE SCALE GENOMIC DNA]</scope>
    <source>
        <strain evidence="8">hw1</strain>
    </source>
</reference>
<evidence type="ECO:0000256" key="1">
    <source>
        <dbReference type="SAM" id="Coils"/>
    </source>
</evidence>
<name>A0ABT5KGV0_9BURK</name>
<dbReference type="SMART" id="SM00052">
    <property type="entry name" value="EAL"/>
    <property type="match status" value="1"/>
</dbReference>
<dbReference type="CDD" id="cd01949">
    <property type="entry name" value="GGDEF"/>
    <property type="match status" value="1"/>
</dbReference>
<evidence type="ECO:0000259" key="4">
    <source>
        <dbReference type="PROSITE" id="PS50113"/>
    </source>
</evidence>
<dbReference type="NCBIfam" id="TIGR00229">
    <property type="entry name" value="sensory_box"/>
    <property type="match status" value="2"/>
</dbReference>
<dbReference type="PROSITE" id="PS50887">
    <property type="entry name" value="GGDEF"/>
    <property type="match status" value="1"/>
</dbReference>
<dbReference type="EMBL" id="JAQQXT010000010">
    <property type="protein sequence ID" value="MDC8773121.1"/>
    <property type="molecule type" value="Genomic_DNA"/>
</dbReference>
<dbReference type="Pfam" id="PF00990">
    <property type="entry name" value="GGDEF"/>
    <property type="match status" value="1"/>
</dbReference>
<dbReference type="SUPFAM" id="SSF55785">
    <property type="entry name" value="PYP-like sensor domain (PAS domain)"/>
    <property type="match status" value="2"/>
</dbReference>
<dbReference type="PROSITE" id="PS50883">
    <property type="entry name" value="EAL"/>
    <property type="match status" value="1"/>
</dbReference>
<dbReference type="PROSITE" id="PS50113">
    <property type="entry name" value="PAC"/>
    <property type="match status" value="1"/>
</dbReference>